<protein>
    <submittedName>
        <fullName evidence="2">Uncharacterized protein</fullName>
    </submittedName>
</protein>
<gene>
    <name evidence="2" type="ORF">RchiOBHm_Chr1g0339721</name>
</gene>
<organism evidence="2 3">
    <name type="scientific">Rosa chinensis</name>
    <name type="common">China rose</name>
    <dbReference type="NCBI Taxonomy" id="74649"/>
    <lineage>
        <taxon>Eukaryota</taxon>
        <taxon>Viridiplantae</taxon>
        <taxon>Streptophyta</taxon>
        <taxon>Embryophyta</taxon>
        <taxon>Tracheophyta</taxon>
        <taxon>Spermatophyta</taxon>
        <taxon>Magnoliopsida</taxon>
        <taxon>eudicotyledons</taxon>
        <taxon>Gunneridae</taxon>
        <taxon>Pentapetalae</taxon>
        <taxon>rosids</taxon>
        <taxon>fabids</taxon>
        <taxon>Rosales</taxon>
        <taxon>Rosaceae</taxon>
        <taxon>Rosoideae</taxon>
        <taxon>Rosoideae incertae sedis</taxon>
        <taxon>Rosa</taxon>
    </lineage>
</organism>
<name>A0A2P6SDA1_ROSCH</name>
<keyword evidence="1" id="KW-1133">Transmembrane helix</keyword>
<feature type="transmembrane region" description="Helical" evidence="1">
    <location>
        <begin position="33"/>
        <end position="53"/>
    </location>
</feature>
<evidence type="ECO:0000256" key="1">
    <source>
        <dbReference type="SAM" id="Phobius"/>
    </source>
</evidence>
<accession>A0A2P6SDA1</accession>
<keyword evidence="3" id="KW-1185">Reference proteome</keyword>
<dbReference type="Gramene" id="PRQ56659">
    <property type="protein sequence ID" value="PRQ56659"/>
    <property type="gene ID" value="RchiOBHm_Chr1g0339721"/>
</dbReference>
<dbReference type="Proteomes" id="UP000238479">
    <property type="component" value="Chromosome 1"/>
</dbReference>
<comment type="caution">
    <text evidence="2">The sequence shown here is derived from an EMBL/GenBank/DDBJ whole genome shotgun (WGS) entry which is preliminary data.</text>
</comment>
<keyword evidence="1" id="KW-0472">Membrane</keyword>
<sequence length="66" mass="7217">MDQHLCECSTLAACQDSTMLKQILSKFTSQAKICHYIPLGVILATIVLIWAVVSNEQLVGVLLQAN</sequence>
<dbReference type="EMBL" id="PDCK01000039">
    <property type="protein sequence ID" value="PRQ56659.1"/>
    <property type="molecule type" value="Genomic_DNA"/>
</dbReference>
<dbReference type="AlphaFoldDB" id="A0A2P6SDA1"/>
<keyword evidence="1" id="KW-0812">Transmembrane</keyword>
<evidence type="ECO:0000313" key="2">
    <source>
        <dbReference type="EMBL" id="PRQ56659.1"/>
    </source>
</evidence>
<evidence type="ECO:0000313" key="3">
    <source>
        <dbReference type="Proteomes" id="UP000238479"/>
    </source>
</evidence>
<reference evidence="2 3" key="1">
    <citation type="journal article" date="2018" name="Nat. Genet.">
        <title>The Rosa genome provides new insights in the design of modern roses.</title>
        <authorList>
            <person name="Bendahmane M."/>
        </authorList>
    </citation>
    <scope>NUCLEOTIDE SEQUENCE [LARGE SCALE GENOMIC DNA]</scope>
    <source>
        <strain evidence="3">cv. Old Blush</strain>
    </source>
</reference>
<proteinExistence type="predicted"/>